<dbReference type="CDD" id="cd03487">
    <property type="entry name" value="RT_Bac_retron_II"/>
    <property type="match status" value="1"/>
</dbReference>
<organism evidence="7 8">
    <name type="scientific">Thalassolituus oleivorans MIL-1</name>
    <dbReference type="NCBI Taxonomy" id="1298593"/>
    <lineage>
        <taxon>Bacteria</taxon>
        <taxon>Pseudomonadati</taxon>
        <taxon>Pseudomonadota</taxon>
        <taxon>Gammaproteobacteria</taxon>
        <taxon>Oceanospirillales</taxon>
        <taxon>Oceanospirillaceae</taxon>
        <taxon>Thalassolituus</taxon>
    </lineage>
</organism>
<dbReference type="GO" id="GO:0003723">
    <property type="term" value="F:RNA binding"/>
    <property type="evidence" value="ECO:0007669"/>
    <property type="project" value="InterPro"/>
</dbReference>
<keyword evidence="5 7" id="KW-0695">RNA-directed DNA polymerase</keyword>
<dbReference type="AlphaFoldDB" id="M5DN18"/>
<keyword evidence="8" id="KW-1185">Reference proteome</keyword>
<evidence type="ECO:0000256" key="2">
    <source>
        <dbReference type="ARBA" id="ARBA00022695"/>
    </source>
</evidence>
<keyword evidence="3" id="KW-0479">Metal-binding</keyword>
<evidence type="ECO:0000313" key="8">
    <source>
        <dbReference type="Proteomes" id="UP000011866"/>
    </source>
</evidence>
<keyword evidence="1" id="KW-0808">Transferase</keyword>
<dbReference type="EMBL" id="HF680312">
    <property type="protein sequence ID" value="CCU70786.1"/>
    <property type="molecule type" value="Genomic_DNA"/>
</dbReference>
<reference evidence="7 8" key="1">
    <citation type="journal article" date="2013" name="Genome Announc.">
        <title>Genome Sequence of Thalassolituus oleivorans MIL-1 (DSM 14913T).</title>
        <authorList>
            <person name="Golyshin P.N."/>
            <person name="Werner J."/>
            <person name="Chernikova T.N."/>
            <person name="Tran H."/>
            <person name="Ferrer M."/>
            <person name="Yakimov M.M."/>
            <person name="Teeling H."/>
            <person name="Golyshina O.V."/>
        </authorList>
    </citation>
    <scope>NUCLEOTIDE SEQUENCE [LARGE SCALE GENOMIC DNA]</scope>
    <source>
        <strain evidence="7 8">MIL-1</strain>
    </source>
</reference>
<gene>
    <name evidence="7" type="ORF">TOL_0343</name>
</gene>
<keyword evidence="4" id="KW-0460">Magnesium</keyword>
<dbReference type="Proteomes" id="UP000011866">
    <property type="component" value="Chromosome"/>
</dbReference>
<name>M5DN18_9GAMM</name>
<evidence type="ECO:0000256" key="3">
    <source>
        <dbReference type="ARBA" id="ARBA00022723"/>
    </source>
</evidence>
<protein>
    <submittedName>
        <fullName evidence="7">Retron reverse transcriptase</fullName>
    </submittedName>
</protein>
<evidence type="ECO:0000256" key="1">
    <source>
        <dbReference type="ARBA" id="ARBA00022679"/>
    </source>
</evidence>
<evidence type="ECO:0000259" key="6">
    <source>
        <dbReference type="Pfam" id="PF00078"/>
    </source>
</evidence>
<dbReference type="KEGG" id="tol:TOL_0343"/>
<dbReference type="HOGENOM" id="CLU_028398_1_0_6"/>
<evidence type="ECO:0000256" key="5">
    <source>
        <dbReference type="ARBA" id="ARBA00022918"/>
    </source>
</evidence>
<proteinExistence type="predicted"/>
<dbReference type="GO" id="GO:0046872">
    <property type="term" value="F:metal ion binding"/>
    <property type="evidence" value="ECO:0007669"/>
    <property type="project" value="UniProtKB-KW"/>
</dbReference>
<keyword evidence="2" id="KW-0548">Nucleotidyltransferase</keyword>
<dbReference type="Pfam" id="PF00078">
    <property type="entry name" value="RVT_1"/>
    <property type="match status" value="1"/>
</dbReference>
<evidence type="ECO:0000256" key="4">
    <source>
        <dbReference type="ARBA" id="ARBA00022842"/>
    </source>
</evidence>
<feature type="domain" description="Reverse transcriptase" evidence="6">
    <location>
        <begin position="26"/>
        <end position="211"/>
    </location>
</feature>
<dbReference type="eggNOG" id="COG3344">
    <property type="taxonomic scope" value="Bacteria"/>
</dbReference>
<dbReference type="GO" id="GO:0003964">
    <property type="term" value="F:RNA-directed DNA polymerase activity"/>
    <property type="evidence" value="ECO:0007669"/>
    <property type="project" value="UniProtKB-KW"/>
</dbReference>
<accession>M5DN18</accession>
<sequence length="300" mass="33763">MLGVSPDSLKSIGDAAQKMYREVPQKKKDGSLRMTYDAHPSLKKIQDKISKLILKKVVYPDYLQGGLPKKDQVSNAAKHSKAIILIQDDIEDFYPSLSDTTVRGVWQQFFKFSPEVAKLLTSLTTLNGKVPQGAKTSSYLANLAFWDCEHLLVQKLLDKDLTYTRFADDIIVSTRAIISNSEIAVVRASIYNMLALKSCKPKRSKSRVCRKGTRLSVTGLNTSLKSPMVNKQERRKIRALLHNLEVSVSLNGYTAENVAAWESIRGKVVRLKRLRHKEALGFDERLHLLKSRLFSSSSVL</sequence>
<dbReference type="InterPro" id="IPR000477">
    <property type="entry name" value="RT_dom"/>
</dbReference>
<dbReference type="PRINTS" id="PR00866">
    <property type="entry name" value="RNADNAPOLMS"/>
</dbReference>
<evidence type="ECO:0000313" key="7">
    <source>
        <dbReference type="EMBL" id="CCU70786.1"/>
    </source>
</evidence>
<dbReference type="InterPro" id="IPR000123">
    <property type="entry name" value="Reverse_transcriptase_msDNA"/>
</dbReference>